<dbReference type="PANTHER" id="PTHR38107:SF3">
    <property type="entry name" value="LYSOZYME RRRD-RELATED"/>
    <property type="match status" value="1"/>
</dbReference>
<dbReference type="InterPro" id="IPR023346">
    <property type="entry name" value="Lysozyme-like_dom_sf"/>
</dbReference>
<dbReference type="EMBL" id="LXEU01000044">
    <property type="protein sequence ID" value="OAT53269.1"/>
    <property type="molecule type" value="Genomic_DNA"/>
</dbReference>
<dbReference type="InterPro" id="IPR023347">
    <property type="entry name" value="Lysozyme_dom_sf"/>
</dbReference>
<dbReference type="Pfam" id="PF00959">
    <property type="entry name" value="Phage_lysozyme"/>
    <property type="match status" value="1"/>
</dbReference>
<name>A0A1B7JZD1_9ENTR</name>
<keyword evidence="9" id="KW-1185">Reference proteome</keyword>
<dbReference type="EC" id="3.2.1.17" evidence="6"/>
<dbReference type="SUPFAM" id="SSF53955">
    <property type="entry name" value="Lysozyme-like"/>
    <property type="match status" value="1"/>
</dbReference>
<evidence type="ECO:0000256" key="5">
    <source>
        <dbReference type="ARBA" id="ARBA00023295"/>
    </source>
</evidence>
<keyword evidence="5 6" id="KW-0326">Glycosidase</keyword>
<dbReference type="PATRIC" id="fig|1354264.4.peg.2201"/>
<proteinExistence type="inferred from homology"/>
<evidence type="ECO:0000256" key="2">
    <source>
        <dbReference type="ARBA" id="ARBA00022529"/>
    </source>
</evidence>
<dbReference type="Proteomes" id="UP000078386">
    <property type="component" value="Unassembled WGS sequence"/>
</dbReference>
<dbReference type="GO" id="GO:0016998">
    <property type="term" value="P:cell wall macromolecule catabolic process"/>
    <property type="evidence" value="ECO:0007669"/>
    <property type="project" value="InterPro"/>
</dbReference>
<dbReference type="GO" id="GO:0031640">
    <property type="term" value="P:killing of cells of another organism"/>
    <property type="evidence" value="ECO:0007669"/>
    <property type="project" value="UniProtKB-KW"/>
</dbReference>
<reference evidence="8 9" key="1">
    <citation type="submission" date="2016-04" db="EMBL/GenBank/DDBJ databases">
        <title>ATOL: Assembling a taxonomically balanced genome-scale reconstruction of the evolutionary history of the Enterobacteriaceae.</title>
        <authorList>
            <person name="Plunkett G.III."/>
            <person name="Neeno-Eckwall E.C."/>
            <person name="Glasner J.D."/>
            <person name="Perna N.T."/>
        </authorList>
    </citation>
    <scope>NUCLEOTIDE SEQUENCE [LARGE SCALE GENOMIC DNA]</scope>
    <source>
        <strain evidence="8 9">ATCC 51603</strain>
    </source>
</reference>
<dbReference type="HAMAP" id="MF_04136">
    <property type="entry name" value="SAR_ENDOLYSIN"/>
    <property type="match status" value="1"/>
</dbReference>
<comment type="caution">
    <text evidence="8">The sequence shown here is derived from an EMBL/GenBank/DDBJ whole genome shotgun (WGS) entry which is preliminary data.</text>
</comment>
<keyword evidence="4 6" id="KW-0378">Hydrolase</keyword>
<comment type="similarity">
    <text evidence="6">Belongs to the glycosyl hydrolase 24 family.</text>
</comment>
<evidence type="ECO:0000256" key="3">
    <source>
        <dbReference type="ARBA" id="ARBA00022638"/>
    </source>
</evidence>
<evidence type="ECO:0000256" key="7">
    <source>
        <dbReference type="SAM" id="SignalP"/>
    </source>
</evidence>
<protein>
    <recommendedName>
        <fullName evidence="6">Lysozyme</fullName>
        <ecNumber evidence="6">3.2.1.17</ecNumber>
    </recommendedName>
</protein>
<keyword evidence="3 6" id="KW-0081">Bacteriolytic enzyme</keyword>
<dbReference type="GO" id="GO:0003796">
    <property type="term" value="F:lysozyme activity"/>
    <property type="evidence" value="ECO:0007669"/>
    <property type="project" value="UniProtKB-EC"/>
</dbReference>
<dbReference type="InterPro" id="IPR034690">
    <property type="entry name" value="Endolysin_T4_type"/>
</dbReference>
<evidence type="ECO:0000313" key="8">
    <source>
        <dbReference type="EMBL" id="OAT53269.1"/>
    </source>
</evidence>
<sequence>MAMPPKLRNSVITAVPLGAIAIASALITGPTGNDGLEGVRYNPYQDIVGVWTVCWGHTGKDIILGKTYTKAECQVLLDKDLNAVARQINPYINVPIPETTRGALYSFVYNVGAGNFKTSTLLRKINQGDTKGACDQLRRWIYAGKKKWVGLMTRREIEREVCQWGEKPQKLSDGLGPLTPGTPATVPGVF</sequence>
<dbReference type="Gene3D" id="1.10.530.40">
    <property type="match status" value="1"/>
</dbReference>
<dbReference type="InterPro" id="IPR051018">
    <property type="entry name" value="Bacteriophage_GH24"/>
</dbReference>
<feature type="signal peptide" evidence="7">
    <location>
        <begin position="1"/>
        <end position="25"/>
    </location>
</feature>
<dbReference type="AlphaFoldDB" id="A0A1B7JZD1"/>
<comment type="catalytic activity">
    <reaction evidence="1 6">
        <text>Hydrolysis of (1-&gt;4)-beta-linkages between N-acetylmuramic acid and N-acetyl-D-glucosamine residues in a peptidoglycan and between N-acetyl-D-glucosamine residues in chitodextrins.</text>
        <dbReference type="EC" id="3.2.1.17"/>
    </reaction>
</comment>
<keyword evidence="7" id="KW-0732">Signal</keyword>
<dbReference type="PANTHER" id="PTHR38107">
    <property type="match status" value="1"/>
</dbReference>
<gene>
    <name evidence="8" type="ORF">M989_02119</name>
</gene>
<dbReference type="InterPro" id="IPR043688">
    <property type="entry name" value="SAR_endolysin-like"/>
</dbReference>
<keyword evidence="2 6" id="KW-0929">Antimicrobial</keyword>
<evidence type="ECO:0000313" key="9">
    <source>
        <dbReference type="Proteomes" id="UP000078386"/>
    </source>
</evidence>
<feature type="chain" id="PRO_5008595791" description="Lysozyme" evidence="7">
    <location>
        <begin position="26"/>
        <end position="190"/>
    </location>
</feature>
<evidence type="ECO:0000256" key="6">
    <source>
        <dbReference type="RuleBase" id="RU003788"/>
    </source>
</evidence>
<dbReference type="HAMAP" id="MF_04110">
    <property type="entry name" value="ENDOLYSIN_T4"/>
    <property type="match status" value="1"/>
</dbReference>
<organism evidence="8 9">
    <name type="scientific">Kluyvera georgiana ATCC 51603</name>
    <dbReference type="NCBI Taxonomy" id="1354264"/>
    <lineage>
        <taxon>Bacteria</taxon>
        <taxon>Pseudomonadati</taxon>
        <taxon>Pseudomonadota</taxon>
        <taxon>Gammaproteobacteria</taxon>
        <taxon>Enterobacterales</taxon>
        <taxon>Enterobacteriaceae</taxon>
        <taxon>Kluyvera</taxon>
    </lineage>
</organism>
<evidence type="ECO:0000256" key="1">
    <source>
        <dbReference type="ARBA" id="ARBA00000632"/>
    </source>
</evidence>
<dbReference type="CDD" id="cd16900">
    <property type="entry name" value="endolysin_R21-like"/>
    <property type="match status" value="1"/>
</dbReference>
<accession>A0A1B7JZD1</accession>
<dbReference type="GO" id="GO:0009253">
    <property type="term" value="P:peptidoglycan catabolic process"/>
    <property type="evidence" value="ECO:0007669"/>
    <property type="project" value="InterPro"/>
</dbReference>
<dbReference type="InterPro" id="IPR002196">
    <property type="entry name" value="Glyco_hydro_24"/>
</dbReference>
<dbReference type="GO" id="GO:0042742">
    <property type="term" value="P:defense response to bacterium"/>
    <property type="evidence" value="ECO:0007669"/>
    <property type="project" value="UniProtKB-KW"/>
</dbReference>
<evidence type="ECO:0000256" key="4">
    <source>
        <dbReference type="ARBA" id="ARBA00022801"/>
    </source>
</evidence>